<reference evidence="3" key="1">
    <citation type="submission" date="2016-10" db="EMBL/GenBank/DDBJ databases">
        <authorList>
            <person name="Varghese N."/>
            <person name="Submissions S."/>
        </authorList>
    </citation>
    <scope>NUCLEOTIDE SEQUENCE [LARGE SCALE GENOMIC DNA]</scope>
    <source>
        <strain evidence="3">CGMCC 1.10329</strain>
    </source>
</reference>
<feature type="transmembrane region" description="Helical" evidence="1">
    <location>
        <begin position="35"/>
        <end position="53"/>
    </location>
</feature>
<accession>A0A1I5QZK7</accession>
<evidence type="ECO:0000256" key="1">
    <source>
        <dbReference type="SAM" id="Phobius"/>
    </source>
</evidence>
<keyword evidence="1" id="KW-0812">Transmembrane</keyword>
<name>A0A1I5QZK7_9EURY</name>
<dbReference type="EMBL" id="FOXI01000004">
    <property type="protein sequence ID" value="SFP51560.1"/>
    <property type="molecule type" value="Genomic_DNA"/>
</dbReference>
<protein>
    <submittedName>
        <fullName evidence="2">Putative membrane protein</fullName>
    </submittedName>
</protein>
<organism evidence="2 3">
    <name type="scientific">Halolamina pelagica</name>
    <dbReference type="NCBI Taxonomy" id="699431"/>
    <lineage>
        <taxon>Archaea</taxon>
        <taxon>Methanobacteriati</taxon>
        <taxon>Methanobacteriota</taxon>
        <taxon>Stenosarchaea group</taxon>
        <taxon>Halobacteria</taxon>
        <taxon>Halobacteriales</taxon>
        <taxon>Haloferacaceae</taxon>
    </lineage>
</organism>
<evidence type="ECO:0000313" key="2">
    <source>
        <dbReference type="EMBL" id="SFP51560.1"/>
    </source>
</evidence>
<sequence>MTFLVALVVGALRAPVVQTATRLEAGWTPTALGSFAAAAVVVAAVVVAADWAAGGEAIDI</sequence>
<dbReference type="Proteomes" id="UP000183769">
    <property type="component" value="Unassembled WGS sequence"/>
</dbReference>
<evidence type="ECO:0000313" key="3">
    <source>
        <dbReference type="Proteomes" id="UP000183769"/>
    </source>
</evidence>
<dbReference type="RefSeq" id="WP_074877167.1">
    <property type="nucleotide sequence ID" value="NZ_FOXI01000004.1"/>
</dbReference>
<gene>
    <name evidence="2" type="ORF">SAMN05216277_104162</name>
</gene>
<keyword evidence="1" id="KW-0472">Membrane</keyword>
<keyword evidence="3" id="KW-1185">Reference proteome</keyword>
<keyword evidence="1" id="KW-1133">Transmembrane helix</keyword>
<proteinExistence type="predicted"/>
<dbReference type="AlphaFoldDB" id="A0A1I5QZK7"/>